<evidence type="ECO:0000256" key="1">
    <source>
        <dbReference type="ARBA" id="ARBA00022729"/>
    </source>
</evidence>
<dbReference type="EMBL" id="JAPFPW010000005">
    <property type="protein sequence ID" value="MCW7753647.1"/>
    <property type="molecule type" value="Genomic_DNA"/>
</dbReference>
<accession>A0ABT3N9G7</accession>
<dbReference type="InterPro" id="IPR029046">
    <property type="entry name" value="LolA/LolB/LppX"/>
</dbReference>
<sequence>MADPVGRMMESFDALTTYTALLESEGKDGRKRIYYAYQKPGFIRMDFVEPHKGARLIYVPDEKRVYLRPFSNRLIHLRLSPDNRLITDPEGHTVDQSDIGSLLRTVKKDADEGLVTSLPPELVEGLFCAGVVVETEGTVWILWVHPDLGLPVKVEKYLDNGEDEIVFLHNLAVDELLDNSIFIP</sequence>
<evidence type="ECO:0000313" key="2">
    <source>
        <dbReference type="EMBL" id="MCW7753647.1"/>
    </source>
</evidence>
<proteinExistence type="predicted"/>
<dbReference type="RefSeq" id="WP_265424517.1">
    <property type="nucleotide sequence ID" value="NZ_JAPFPW010000005.1"/>
</dbReference>
<evidence type="ECO:0000313" key="3">
    <source>
        <dbReference type="Proteomes" id="UP001209681"/>
    </source>
</evidence>
<evidence type="ECO:0008006" key="4">
    <source>
        <dbReference type="Google" id="ProtNLM"/>
    </source>
</evidence>
<reference evidence="2 3" key="1">
    <citation type="submission" date="2022-11" db="EMBL/GenBank/DDBJ databases">
        <title>Desulfobotulus tamanensis H1 sp. nov. - anaerobic, alkaliphilic, sulphate reducing bacterium isolated from terrestrial mud volcano.</title>
        <authorList>
            <person name="Frolova A."/>
            <person name="Merkel A.Y."/>
            <person name="Slobodkin A.I."/>
        </authorList>
    </citation>
    <scope>NUCLEOTIDE SEQUENCE [LARGE SCALE GENOMIC DNA]</scope>
    <source>
        <strain evidence="2 3">H1</strain>
    </source>
</reference>
<keyword evidence="3" id="KW-1185">Reference proteome</keyword>
<keyword evidence="1" id="KW-0732">Signal</keyword>
<gene>
    <name evidence="2" type="ORF">OOT00_06575</name>
</gene>
<name>A0ABT3N9G7_9BACT</name>
<dbReference type="SUPFAM" id="SSF89392">
    <property type="entry name" value="Prokaryotic lipoproteins and lipoprotein localization factors"/>
    <property type="match status" value="1"/>
</dbReference>
<protein>
    <recommendedName>
        <fullName evidence="4">Outer membrane lipoprotein carrier protein LolA</fullName>
    </recommendedName>
</protein>
<comment type="caution">
    <text evidence="2">The sequence shown here is derived from an EMBL/GenBank/DDBJ whole genome shotgun (WGS) entry which is preliminary data.</text>
</comment>
<dbReference type="Proteomes" id="UP001209681">
    <property type="component" value="Unassembled WGS sequence"/>
</dbReference>
<organism evidence="2 3">
    <name type="scientific">Desulfobotulus pelophilus</name>
    <dbReference type="NCBI Taxonomy" id="2823377"/>
    <lineage>
        <taxon>Bacteria</taxon>
        <taxon>Pseudomonadati</taxon>
        <taxon>Thermodesulfobacteriota</taxon>
        <taxon>Desulfobacteria</taxon>
        <taxon>Desulfobacterales</taxon>
        <taxon>Desulfobacteraceae</taxon>
        <taxon>Desulfobotulus</taxon>
    </lineage>
</organism>